<dbReference type="SMART" id="SM00829">
    <property type="entry name" value="PKS_ER"/>
    <property type="match status" value="1"/>
</dbReference>
<dbReference type="SUPFAM" id="SSF50129">
    <property type="entry name" value="GroES-like"/>
    <property type="match status" value="1"/>
</dbReference>
<dbReference type="GO" id="GO:0016628">
    <property type="term" value="F:oxidoreductase activity, acting on the CH-CH group of donors, NAD or NADP as acceptor"/>
    <property type="evidence" value="ECO:0007669"/>
    <property type="project" value="InterPro"/>
</dbReference>
<dbReference type="InterPro" id="IPR011032">
    <property type="entry name" value="GroES-like_sf"/>
</dbReference>
<keyword evidence="4" id="KW-1185">Reference proteome</keyword>
<accession>A0A4Y9ZUX7</accession>
<dbReference type="InterPro" id="IPR020843">
    <property type="entry name" value="ER"/>
</dbReference>
<dbReference type="Pfam" id="PF00107">
    <property type="entry name" value="ADH_zinc_N"/>
    <property type="match status" value="1"/>
</dbReference>
<dbReference type="CDD" id="cd05288">
    <property type="entry name" value="PGDH"/>
    <property type="match status" value="1"/>
</dbReference>
<dbReference type="InterPro" id="IPR041694">
    <property type="entry name" value="ADH_N_2"/>
</dbReference>
<dbReference type="Gene3D" id="3.40.50.720">
    <property type="entry name" value="NAD(P)-binding Rossmann-like Domain"/>
    <property type="match status" value="1"/>
</dbReference>
<dbReference type="FunFam" id="3.40.50.720:FF:000121">
    <property type="entry name" value="Prostaglandin reductase 2"/>
    <property type="match status" value="1"/>
</dbReference>
<feature type="domain" description="Enoyl reductase (ER)" evidence="2">
    <location>
        <begin position="17"/>
        <end position="336"/>
    </location>
</feature>
<evidence type="ECO:0000256" key="1">
    <source>
        <dbReference type="ARBA" id="ARBA00023002"/>
    </source>
</evidence>
<dbReference type="InterPro" id="IPR036291">
    <property type="entry name" value="NAD(P)-bd_dom_sf"/>
</dbReference>
<protein>
    <recommendedName>
        <fullName evidence="2">Enoyl reductase (ER) domain-containing protein</fullName>
    </recommendedName>
</protein>
<dbReference type="Gene3D" id="3.90.180.10">
    <property type="entry name" value="Medium-chain alcohol dehydrogenases, catalytic domain"/>
    <property type="match status" value="1"/>
</dbReference>
<evidence type="ECO:0000313" key="4">
    <source>
        <dbReference type="Proteomes" id="UP000298061"/>
    </source>
</evidence>
<reference evidence="3 4" key="1">
    <citation type="submission" date="2019-02" db="EMBL/GenBank/DDBJ databases">
        <title>Genome sequencing of the rare red list fungi Hericium alpestre (H. flagellum).</title>
        <authorList>
            <person name="Buettner E."/>
            <person name="Kellner H."/>
        </authorList>
    </citation>
    <scope>NUCLEOTIDE SEQUENCE [LARGE SCALE GENOMIC DNA]</scope>
    <source>
        <strain evidence="3 4">DSM 108284</strain>
    </source>
</reference>
<evidence type="ECO:0000259" key="2">
    <source>
        <dbReference type="SMART" id="SM00829"/>
    </source>
</evidence>
<organism evidence="3 4">
    <name type="scientific">Hericium alpestre</name>
    <dbReference type="NCBI Taxonomy" id="135208"/>
    <lineage>
        <taxon>Eukaryota</taxon>
        <taxon>Fungi</taxon>
        <taxon>Dikarya</taxon>
        <taxon>Basidiomycota</taxon>
        <taxon>Agaricomycotina</taxon>
        <taxon>Agaricomycetes</taxon>
        <taxon>Russulales</taxon>
        <taxon>Hericiaceae</taxon>
        <taxon>Hericium</taxon>
    </lineage>
</organism>
<dbReference type="Proteomes" id="UP000298061">
    <property type="component" value="Unassembled WGS sequence"/>
</dbReference>
<name>A0A4Y9ZUX7_9AGAM</name>
<evidence type="ECO:0000313" key="3">
    <source>
        <dbReference type="EMBL" id="TFY77661.1"/>
    </source>
</evidence>
<dbReference type="PANTHER" id="PTHR43205:SF42">
    <property type="entry name" value="ALCOHOL DEHYDROGENASE, ZINC-CONTAINING (AFU_ORTHOLOGUE AFUA_7G04530)"/>
    <property type="match status" value="1"/>
</dbReference>
<proteinExistence type="predicted"/>
<comment type="caution">
    <text evidence="3">The sequence shown here is derived from an EMBL/GenBank/DDBJ whole genome shotgun (WGS) entry which is preliminary data.</text>
</comment>
<gene>
    <name evidence="3" type="ORF">EWM64_g6351</name>
</gene>
<dbReference type="InterPro" id="IPR045010">
    <property type="entry name" value="MDR_fam"/>
</dbReference>
<keyword evidence="1" id="KW-0560">Oxidoreductase</keyword>
<dbReference type="Pfam" id="PF16884">
    <property type="entry name" value="ADH_N_2"/>
    <property type="match status" value="1"/>
</dbReference>
<dbReference type="InterPro" id="IPR013149">
    <property type="entry name" value="ADH-like_C"/>
</dbReference>
<dbReference type="EMBL" id="SFCI01000854">
    <property type="protein sequence ID" value="TFY77661.1"/>
    <property type="molecule type" value="Genomic_DNA"/>
</dbReference>
<sequence>MNPSQYTRIVLNERPQKFIDSNTFRQETVPFDLKPGQGQVLVKVTWLSLDPTMRGWLNDTRSYLPPVQIGETMRAGGLGTVIEVGPGSQLKESDTVFGMLGWREYAVVDEKAVRKIIVPPGSQELDFLGPLGITGMTAYFGLNDVGKLKAGETLVVSGAAGAVGSIVCQMGKKQGAKVVAIAGSDEKCQWLEKELGVDKAINYKSPTFRKDFIDAVGYLDVYFDNVGGDILNLALTRLNKGARIAFCGAISDYNSGADENIKGLTAYMNLISQRAKLEGFIVLDYAEKFPEAIKEVAGWLADGSLKRKFHVVHGLDKAPSALPMLFTGENIGKLVIHVSGPDAKL</sequence>
<dbReference type="AlphaFoldDB" id="A0A4Y9ZUX7"/>
<dbReference type="SUPFAM" id="SSF51735">
    <property type="entry name" value="NAD(P)-binding Rossmann-fold domains"/>
    <property type="match status" value="1"/>
</dbReference>
<dbReference type="OrthoDB" id="809632at2759"/>
<dbReference type="PANTHER" id="PTHR43205">
    <property type="entry name" value="PROSTAGLANDIN REDUCTASE"/>
    <property type="match status" value="1"/>
</dbReference>